<organism evidence="3 4">
    <name type="scientific">Bombardia bombarda</name>
    <dbReference type="NCBI Taxonomy" id="252184"/>
    <lineage>
        <taxon>Eukaryota</taxon>
        <taxon>Fungi</taxon>
        <taxon>Dikarya</taxon>
        <taxon>Ascomycota</taxon>
        <taxon>Pezizomycotina</taxon>
        <taxon>Sordariomycetes</taxon>
        <taxon>Sordariomycetidae</taxon>
        <taxon>Sordariales</taxon>
        <taxon>Lasiosphaeriaceae</taxon>
        <taxon>Bombardia</taxon>
    </lineage>
</organism>
<dbReference type="Gene3D" id="2.130.10.10">
    <property type="entry name" value="YVTN repeat-like/Quinoprotein amine dehydrogenase"/>
    <property type="match status" value="1"/>
</dbReference>
<feature type="compositionally biased region" description="Basic residues" evidence="1">
    <location>
        <begin position="305"/>
        <end position="314"/>
    </location>
</feature>
<feature type="chain" id="PRO_5041206575" evidence="2">
    <location>
        <begin position="24"/>
        <end position="520"/>
    </location>
</feature>
<keyword evidence="2" id="KW-0732">Signal</keyword>
<evidence type="ECO:0000313" key="4">
    <source>
        <dbReference type="Proteomes" id="UP001174934"/>
    </source>
</evidence>
<dbReference type="EMBL" id="JAULSR010000008">
    <property type="protein sequence ID" value="KAK0613109.1"/>
    <property type="molecule type" value="Genomic_DNA"/>
</dbReference>
<sequence length="520" mass="55664">MPSLVQISLVVTAVLSMAGSVAAHPAASQTRQVKASGNARALYFITNDQDNAVAAVEVGNDGLLNGKGSKTLTGGNGASGLDAKTKEKAAPDSLFSQSSLTVAGNHIFAVNAGSNSLSMLRIDKANPLNLTVIGKPLSLPGEFPNTVAASKKHRLVCVGMTGKKAGISCSNFSNRGLDKADDLREIKLDQSTPPLGPTNTVSHVFFSGDERFLHATIKGDPDKKTTGLFSSYEVQNDCGSNSTRVDFKDNNNGRNETKLEFEINDRNNTKVEEKDKSKEQKDKELKEKGQKDKEQKNKDQENKKYNKVQRHKNMNKNIKKDQKNKNNNTRNGILSKPPSLSRLGTSTSLLGTALLFGTTILPQTLDILSTDASFGAALLTGLDANPPKPTVKGKAVLDGQKATCWAAHSAATDTVFVSDVARNRLVELSLKEKDTALKVVGEIDMSATGELGFIDLRAWGDFIYVLSPGNGTGESGIVVVNAKTKKLAQQAGLKGSEPGGMLWGWLLLREWVGGLRVSMI</sequence>
<dbReference type="InterPro" id="IPR015943">
    <property type="entry name" value="WD40/YVTN_repeat-like_dom_sf"/>
</dbReference>
<feature type="compositionally biased region" description="Basic and acidic residues" evidence="1">
    <location>
        <begin position="245"/>
        <end position="304"/>
    </location>
</feature>
<evidence type="ECO:0000313" key="3">
    <source>
        <dbReference type="EMBL" id="KAK0613109.1"/>
    </source>
</evidence>
<comment type="caution">
    <text evidence="3">The sequence shown here is derived from an EMBL/GenBank/DDBJ whole genome shotgun (WGS) entry which is preliminary data.</text>
</comment>
<dbReference type="AlphaFoldDB" id="A0AA39U7Z4"/>
<feature type="signal peptide" evidence="2">
    <location>
        <begin position="1"/>
        <end position="23"/>
    </location>
</feature>
<feature type="region of interest" description="Disordered" evidence="1">
    <location>
        <begin position="240"/>
        <end position="342"/>
    </location>
</feature>
<reference evidence="3" key="1">
    <citation type="submission" date="2023-06" db="EMBL/GenBank/DDBJ databases">
        <title>Genome-scale phylogeny and comparative genomics of the fungal order Sordariales.</title>
        <authorList>
            <consortium name="Lawrence Berkeley National Laboratory"/>
            <person name="Hensen N."/>
            <person name="Bonometti L."/>
            <person name="Westerberg I."/>
            <person name="Brannstrom I.O."/>
            <person name="Guillou S."/>
            <person name="Cros-Aarteil S."/>
            <person name="Calhoun S."/>
            <person name="Haridas S."/>
            <person name="Kuo A."/>
            <person name="Mondo S."/>
            <person name="Pangilinan J."/>
            <person name="Riley R."/>
            <person name="LaButti K."/>
            <person name="Andreopoulos B."/>
            <person name="Lipzen A."/>
            <person name="Chen C."/>
            <person name="Yanf M."/>
            <person name="Daum C."/>
            <person name="Ng V."/>
            <person name="Clum A."/>
            <person name="Steindorff A."/>
            <person name="Ohm R."/>
            <person name="Martin F."/>
            <person name="Silar P."/>
            <person name="Natvig D."/>
            <person name="Lalanne C."/>
            <person name="Gautier V."/>
            <person name="Ament-velasquez S.L."/>
            <person name="Kruys A."/>
            <person name="Hutchinson M.I."/>
            <person name="Powell A.J."/>
            <person name="Barry K."/>
            <person name="Miller A.N."/>
            <person name="Grigoriev I.V."/>
            <person name="Debuchy R."/>
            <person name="Gladieux P."/>
            <person name="Thoren M.H."/>
            <person name="Johannesson H."/>
        </authorList>
    </citation>
    <scope>NUCLEOTIDE SEQUENCE</scope>
    <source>
        <strain evidence="3">SMH3391-2</strain>
    </source>
</reference>
<keyword evidence="4" id="KW-1185">Reference proteome</keyword>
<dbReference type="Proteomes" id="UP001174934">
    <property type="component" value="Unassembled WGS sequence"/>
</dbReference>
<name>A0AA39U7Z4_9PEZI</name>
<protein>
    <submittedName>
        <fullName evidence="3">Uncharacterized protein</fullName>
    </submittedName>
</protein>
<evidence type="ECO:0000256" key="2">
    <source>
        <dbReference type="SAM" id="SignalP"/>
    </source>
</evidence>
<gene>
    <name evidence="3" type="ORF">B0T17DRAFT_398275</name>
</gene>
<evidence type="ECO:0000256" key="1">
    <source>
        <dbReference type="SAM" id="MobiDB-lite"/>
    </source>
</evidence>
<accession>A0AA39U7Z4</accession>
<proteinExistence type="predicted"/>